<feature type="compositionally biased region" description="Gly residues" evidence="1">
    <location>
        <begin position="47"/>
        <end position="58"/>
    </location>
</feature>
<dbReference type="Proteomes" id="UP000000707">
    <property type="component" value="Unassembled WGS sequence"/>
</dbReference>
<dbReference type="HOGENOM" id="CLU_2978917_0_0_1"/>
<dbReference type="EMBL" id="GL996515">
    <property type="protein sequence ID" value="EGV65035.1"/>
    <property type="molecule type" value="Genomic_DNA"/>
</dbReference>
<evidence type="ECO:0000256" key="1">
    <source>
        <dbReference type="SAM" id="MobiDB-lite"/>
    </source>
</evidence>
<dbReference type="AlphaFoldDB" id="G3B224"/>
<dbReference type="EMBL" id="GL996515">
    <property type="protein sequence ID" value="EGV65036.1"/>
    <property type="molecule type" value="Genomic_DNA"/>
</dbReference>
<evidence type="ECO:0000313" key="3">
    <source>
        <dbReference type="Proteomes" id="UP000000707"/>
    </source>
</evidence>
<organism evidence="3">
    <name type="scientific">Candida tenuis (strain ATCC 10573 / BCRC 21748 / CBS 615 / JCM 9827 / NBRC 10315 / NRRL Y-1498 / VKM Y-70)</name>
    <name type="common">Yeast</name>
    <name type="synonym">Yamadazyma tenuis</name>
    <dbReference type="NCBI Taxonomy" id="590646"/>
    <lineage>
        <taxon>Eukaryota</taxon>
        <taxon>Fungi</taxon>
        <taxon>Dikarya</taxon>
        <taxon>Ascomycota</taxon>
        <taxon>Saccharomycotina</taxon>
        <taxon>Pichiomycetes</taxon>
        <taxon>Debaryomycetaceae</taxon>
        <taxon>Yamadazyma</taxon>
    </lineage>
</organism>
<proteinExistence type="predicted"/>
<sequence length="58" mass="6730">MSIRTRLQKFTKRFSRREKIQRKQNKERINPGVSAYGRSPKPFERPGLGGVGQRMGVL</sequence>
<gene>
    <name evidence="2" type="ORF">CANTEDRAFT_113353</name>
</gene>
<feature type="compositionally biased region" description="Basic residues" evidence="1">
    <location>
        <begin position="1"/>
        <end position="23"/>
    </location>
</feature>
<reference evidence="2 3" key="1">
    <citation type="journal article" date="2011" name="Proc. Natl. Acad. Sci. U.S.A.">
        <title>Comparative genomics of xylose-fermenting fungi for enhanced biofuel production.</title>
        <authorList>
            <person name="Wohlbach D.J."/>
            <person name="Kuo A."/>
            <person name="Sato T.K."/>
            <person name="Potts K.M."/>
            <person name="Salamov A.A."/>
            <person name="LaButti K.M."/>
            <person name="Sun H."/>
            <person name="Clum A."/>
            <person name="Pangilinan J.L."/>
            <person name="Lindquist E.A."/>
            <person name="Lucas S."/>
            <person name="Lapidus A."/>
            <person name="Jin M."/>
            <person name="Gunawan C."/>
            <person name="Balan V."/>
            <person name="Dale B.E."/>
            <person name="Jeffries T.W."/>
            <person name="Zinkel R."/>
            <person name="Barry K.W."/>
            <person name="Grigoriev I.V."/>
            <person name="Gasch A.P."/>
        </authorList>
    </citation>
    <scope>NUCLEOTIDE SEQUENCE [LARGE SCALE GENOMIC DNA]</scope>
    <source>
        <strain evidence="2">ATCC 10573</strain>
        <strain evidence="3">ATCC 10573 / BCRC 21748 / CBS 615 / JCM 9827 / NBRC 10315 / NRRL Y-1498 / VKM Y-70</strain>
    </source>
</reference>
<accession>G3B224</accession>
<name>G3B224_CANTC</name>
<evidence type="ECO:0000313" key="2">
    <source>
        <dbReference type="EMBL" id="EGV65036.1"/>
    </source>
</evidence>
<feature type="region of interest" description="Disordered" evidence="1">
    <location>
        <begin position="1"/>
        <end position="58"/>
    </location>
</feature>
<keyword evidence="3" id="KW-1185">Reference proteome</keyword>
<protein>
    <submittedName>
        <fullName evidence="2">Uncharacterized protein</fullName>
    </submittedName>
</protein>